<comment type="caution">
    <text evidence="1">The sequence shown here is derived from an EMBL/GenBank/DDBJ whole genome shotgun (WGS) entry which is preliminary data.</text>
</comment>
<reference evidence="1" key="1">
    <citation type="submission" date="2020-06" db="EMBL/GenBank/DDBJ databases">
        <authorList>
            <person name="Li T."/>
            <person name="Hu X."/>
            <person name="Zhang T."/>
            <person name="Song X."/>
            <person name="Zhang H."/>
            <person name="Dai N."/>
            <person name="Sheng W."/>
            <person name="Hou X."/>
            <person name="Wei L."/>
        </authorList>
    </citation>
    <scope>NUCLEOTIDE SEQUENCE</scope>
    <source>
        <strain evidence="1">3651</strain>
        <tissue evidence="1">Leaf</tissue>
    </source>
</reference>
<evidence type="ECO:0000313" key="2">
    <source>
        <dbReference type="Proteomes" id="UP001293254"/>
    </source>
</evidence>
<dbReference type="Proteomes" id="UP001293254">
    <property type="component" value="Unassembled WGS sequence"/>
</dbReference>
<name>A0AAE1YCN4_9LAMI</name>
<dbReference type="EMBL" id="JACGWO010000005">
    <property type="protein sequence ID" value="KAK4427587.1"/>
    <property type="molecule type" value="Genomic_DNA"/>
</dbReference>
<protein>
    <submittedName>
        <fullName evidence="1">Uncharacterized protein</fullName>
    </submittedName>
</protein>
<dbReference type="AlphaFoldDB" id="A0AAE1YCN4"/>
<sequence length="120" mass="13435">MSSAKLSAFSAIRSSVNRKPTSRTTINCSNFDSLFLQCRNVKVLNQILCQMICTGLIKDTYAASRILKFSTELPFVGSGYSYKIFTNIEDSNGFIWNTMLRAFAQGLLSQFLRVRGERGA</sequence>
<gene>
    <name evidence="1" type="ORF">Salat_1527600</name>
</gene>
<proteinExistence type="predicted"/>
<evidence type="ECO:0000313" key="1">
    <source>
        <dbReference type="EMBL" id="KAK4427587.1"/>
    </source>
</evidence>
<reference evidence="1" key="2">
    <citation type="journal article" date="2024" name="Plant">
        <title>Genomic evolution and insights into agronomic trait innovations of Sesamum species.</title>
        <authorList>
            <person name="Miao H."/>
            <person name="Wang L."/>
            <person name="Qu L."/>
            <person name="Liu H."/>
            <person name="Sun Y."/>
            <person name="Le M."/>
            <person name="Wang Q."/>
            <person name="Wei S."/>
            <person name="Zheng Y."/>
            <person name="Lin W."/>
            <person name="Duan Y."/>
            <person name="Cao H."/>
            <person name="Xiong S."/>
            <person name="Wang X."/>
            <person name="Wei L."/>
            <person name="Li C."/>
            <person name="Ma Q."/>
            <person name="Ju M."/>
            <person name="Zhao R."/>
            <person name="Li G."/>
            <person name="Mu C."/>
            <person name="Tian Q."/>
            <person name="Mei H."/>
            <person name="Zhang T."/>
            <person name="Gao T."/>
            <person name="Zhang H."/>
        </authorList>
    </citation>
    <scope>NUCLEOTIDE SEQUENCE</scope>
    <source>
        <tissue evidence="1">Leaf</tissue>
    </source>
</reference>
<keyword evidence="2" id="KW-1185">Reference proteome</keyword>
<organism evidence="1 2">
    <name type="scientific">Sesamum alatum</name>
    <dbReference type="NCBI Taxonomy" id="300844"/>
    <lineage>
        <taxon>Eukaryota</taxon>
        <taxon>Viridiplantae</taxon>
        <taxon>Streptophyta</taxon>
        <taxon>Embryophyta</taxon>
        <taxon>Tracheophyta</taxon>
        <taxon>Spermatophyta</taxon>
        <taxon>Magnoliopsida</taxon>
        <taxon>eudicotyledons</taxon>
        <taxon>Gunneridae</taxon>
        <taxon>Pentapetalae</taxon>
        <taxon>asterids</taxon>
        <taxon>lamiids</taxon>
        <taxon>Lamiales</taxon>
        <taxon>Pedaliaceae</taxon>
        <taxon>Sesamum</taxon>
    </lineage>
</organism>
<accession>A0AAE1YCN4</accession>